<feature type="domain" description="Alcohol dehydrogenase iron-type/glycerol dehydrogenase GldA" evidence="4">
    <location>
        <begin position="11"/>
        <end position="178"/>
    </location>
</feature>
<dbReference type="Pfam" id="PF00465">
    <property type="entry name" value="Fe-ADH"/>
    <property type="match status" value="1"/>
</dbReference>
<comment type="caution">
    <text evidence="6">The sequence shown here is derived from an EMBL/GenBank/DDBJ whole genome shotgun (WGS) entry which is preliminary data.</text>
</comment>
<dbReference type="Gene3D" id="3.40.50.1970">
    <property type="match status" value="1"/>
</dbReference>
<dbReference type="PANTHER" id="PTHR11496:SF102">
    <property type="entry name" value="ALCOHOL DEHYDROGENASE 4"/>
    <property type="match status" value="1"/>
</dbReference>
<evidence type="ECO:0000256" key="1">
    <source>
        <dbReference type="ARBA" id="ARBA00007358"/>
    </source>
</evidence>
<dbReference type="PANTHER" id="PTHR11496">
    <property type="entry name" value="ALCOHOL DEHYDROGENASE"/>
    <property type="match status" value="1"/>
</dbReference>
<keyword evidence="3" id="KW-0520">NAD</keyword>
<proteinExistence type="inferred from homology"/>
<evidence type="ECO:0000259" key="4">
    <source>
        <dbReference type="Pfam" id="PF00465"/>
    </source>
</evidence>
<dbReference type="SUPFAM" id="SSF56796">
    <property type="entry name" value="Dehydroquinate synthase-like"/>
    <property type="match status" value="1"/>
</dbReference>
<dbReference type="Proteomes" id="UP001525021">
    <property type="component" value="Unassembled WGS sequence"/>
</dbReference>
<keyword evidence="2" id="KW-0560">Oxidoreductase</keyword>
<dbReference type="InterPro" id="IPR001670">
    <property type="entry name" value="ADH_Fe/GldA"/>
</dbReference>
<accession>A0ABT2DSJ1</accession>
<gene>
    <name evidence="6" type="ORF">NXZ79_17800</name>
</gene>
<dbReference type="PROSITE" id="PS00060">
    <property type="entry name" value="ADH_IRON_2"/>
    <property type="match status" value="1"/>
</dbReference>
<feature type="domain" description="Fe-containing alcohol dehydrogenase-like C-terminal" evidence="5">
    <location>
        <begin position="190"/>
        <end position="385"/>
    </location>
</feature>
<dbReference type="Gene3D" id="1.20.1090.10">
    <property type="entry name" value="Dehydroquinate synthase-like - alpha domain"/>
    <property type="match status" value="1"/>
</dbReference>
<reference evidence="6 7" key="1">
    <citation type="submission" date="2022-08" db="EMBL/GenBank/DDBJ databases">
        <title>Lysinibacillus sequencing.</title>
        <authorList>
            <person name="Dunlap C."/>
        </authorList>
    </citation>
    <scope>NUCLEOTIDE SEQUENCE [LARGE SCALE GENOMIC DNA]</scope>
    <source>
        <strain evidence="6 7">PB211</strain>
    </source>
</reference>
<dbReference type="RefSeq" id="WP_012295678.1">
    <property type="nucleotide sequence ID" value="NZ_JANTOO010000018.1"/>
</dbReference>
<dbReference type="EMBL" id="JANTOO010000018">
    <property type="protein sequence ID" value="MCS1397866.1"/>
    <property type="molecule type" value="Genomic_DNA"/>
</dbReference>
<dbReference type="PROSITE" id="PS00913">
    <property type="entry name" value="ADH_IRON_1"/>
    <property type="match status" value="1"/>
</dbReference>
<evidence type="ECO:0000259" key="5">
    <source>
        <dbReference type="Pfam" id="PF25137"/>
    </source>
</evidence>
<comment type="similarity">
    <text evidence="1">Belongs to the iron-containing alcohol dehydrogenase family.</text>
</comment>
<dbReference type="InterPro" id="IPR018211">
    <property type="entry name" value="ADH_Fe_CS"/>
</dbReference>
<dbReference type="CDD" id="cd08188">
    <property type="entry name" value="PDDH"/>
    <property type="match status" value="1"/>
</dbReference>
<sequence>MSDVLKQFVMPKKNLFGPGAIQEVGKHLNDLEVKKTLIVTDEGLHKLGLSEQIANIITAAGIDVAIFPKAEPNPTDQNIEDGIADYHAESCDSIVSLGGGSAHDAAKGIGLIASNGGRIQDYEGVDKSQNPLVPLIAINTTAGTASEMTRFTIITDTARKVKMAIVDKHVTPLLSINDSELMIGLPPALTAATGVDALTHAIESFVSTNATPITDACAEKVLQLVPEFLPRAYANGADLEAREQMVYAQFLAGMAFNNASLGYVHAIAHQLGGYYNLPHGVCNAILLPHVCRFNVTARTERFARIAELLGENVTGLSKRDAAEKAISAIEKLSKDLNIPSGFRELGAKDEDIEILAKNAMLDVCAETNPRKATLDDIKQIITNAMGPIVKKEESLEAVAALS</sequence>
<evidence type="ECO:0000256" key="2">
    <source>
        <dbReference type="ARBA" id="ARBA00023002"/>
    </source>
</evidence>
<name>A0ABT2DSJ1_9BACI</name>
<organism evidence="6 7">
    <name type="scientific">Lysinibacillus pinottii</name>
    <dbReference type="NCBI Taxonomy" id="2973932"/>
    <lineage>
        <taxon>Bacteria</taxon>
        <taxon>Bacillati</taxon>
        <taxon>Bacillota</taxon>
        <taxon>Bacilli</taxon>
        <taxon>Bacillales</taxon>
        <taxon>Bacillaceae</taxon>
        <taxon>Lysinibacillus</taxon>
    </lineage>
</organism>
<evidence type="ECO:0000313" key="6">
    <source>
        <dbReference type="EMBL" id="MCS1397866.1"/>
    </source>
</evidence>
<dbReference type="InterPro" id="IPR039697">
    <property type="entry name" value="Alcohol_dehydrogenase_Fe"/>
</dbReference>
<dbReference type="InterPro" id="IPR056798">
    <property type="entry name" value="ADH_Fe_C"/>
</dbReference>
<evidence type="ECO:0000313" key="7">
    <source>
        <dbReference type="Proteomes" id="UP001525021"/>
    </source>
</evidence>
<dbReference type="Pfam" id="PF25137">
    <property type="entry name" value="ADH_Fe_C"/>
    <property type="match status" value="1"/>
</dbReference>
<evidence type="ECO:0000256" key="3">
    <source>
        <dbReference type="ARBA" id="ARBA00023027"/>
    </source>
</evidence>
<keyword evidence="7" id="KW-1185">Reference proteome</keyword>
<protein>
    <submittedName>
        <fullName evidence="6">Iron-containing alcohol dehydrogenase</fullName>
    </submittedName>
</protein>